<evidence type="ECO:0000313" key="3">
    <source>
        <dbReference type="EMBL" id="VFJ47664.1"/>
    </source>
</evidence>
<dbReference type="InterPro" id="IPR013094">
    <property type="entry name" value="AB_hydrolase_3"/>
</dbReference>
<organism evidence="5">
    <name type="scientific">Candidatus Kentrum sp. FM</name>
    <dbReference type="NCBI Taxonomy" id="2126340"/>
    <lineage>
        <taxon>Bacteria</taxon>
        <taxon>Pseudomonadati</taxon>
        <taxon>Pseudomonadota</taxon>
        <taxon>Gammaproteobacteria</taxon>
        <taxon>Candidatus Kentrum</taxon>
    </lineage>
</organism>
<dbReference type="EMBL" id="CAADFL010000524">
    <property type="protein sequence ID" value="VFK18094.1"/>
    <property type="molecule type" value="Genomic_DNA"/>
</dbReference>
<dbReference type="EMBL" id="CAADFA010000302">
    <property type="protein sequence ID" value="VFJ61881.1"/>
    <property type="molecule type" value="Genomic_DNA"/>
</dbReference>
<dbReference type="SUPFAM" id="SSF53474">
    <property type="entry name" value="alpha/beta-Hydrolases"/>
    <property type="match status" value="1"/>
</dbReference>
<dbReference type="AlphaFoldDB" id="A0A450WM75"/>
<dbReference type="InterPro" id="IPR050300">
    <property type="entry name" value="GDXG_lipolytic_enzyme"/>
</dbReference>
<dbReference type="PANTHER" id="PTHR48081">
    <property type="entry name" value="AB HYDROLASE SUPERFAMILY PROTEIN C4A8.06C"/>
    <property type="match status" value="1"/>
</dbReference>
<dbReference type="InterPro" id="IPR029058">
    <property type="entry name" value="AB_hydrolase_fold"/>
</dbReference>
<accession>A0A450WM75</accession>
<feature type="domain" description="Alpha/beta hydrolase fold-3" evidence="2">
    <location>
        <begin position="79"/>
        <end position="281"/>
    </location>
</feature>
<proteinExistence type="predicted"/>
<reference evidence="5" key="1">
    <citation type="submission" date="2019-02" db="EMBL/GenBank/DDBJ databases">
        <authorList>
            <person name="Gruber-Vodicka R. H."/>
            <person name="Seah K. B. B."/>
        </authorList>
    </citation>
    <scope>NUCLEOTIDE SEQUENCE</scope>
    <source>
        <strain evidence="3">BECK_BZ163</strain>
        <strain evidence="5">BECK_BZ164</strain>
        <strain evidence="4">BECK_BZ165</strain>
    </source>
</reference>
<protein>
    <submittedName>
        <fullName evidence="5">Acetyl esterase/lipase</fullName>
    </submittedName>
</protein>
<dbReference type="Gene3D" id="3.40.50.1820">
    <property type="entry name" value="alpha/beta hydrolase"/>
    <property type="match status" value="1"/>
</dbReference>
<sequence length="307" mass="33539">MVSLRARLLNLMLRSIFKPRAQQLFRTNPPITEELRHQLMETVLVAPKTPSDVSIETLSGGKINGEWVSTTSSRPNRAILFFHGGGYVMGASEQHRDFNWRLAKVSGAKVFSVDYRLAPEHPFPAALQDALAAWQWLLEQGFNPENIIISGDSAGGGLSLATMLSLRDAGSPLPAAAALFSPWTDLSISGESADFNSRYDPFTIPRIISLMAVAYTGNDIDLRHPLVSPLFGDLTGMPPLCLHVGSTEVLLSDSTRLAEKAEAANVNVMLKVWHAMPHIFHLCACCLPEGRKVIEEVGAFAHAHFGE</sequence>
<evidence type="ECO:0000259" key="2">
    <source>
        <dbReference type="Pfam" id="PF07859"/>
    </source>
</evidence>
<evidence type="ECO:0000313" key="5">
    <source>
        <dbReference type="EMBL" id="VFK18094.1"/>
    </source>
</evidence>
<name>A0A450WM75_9GAMM</name>
<dbReference type="EMBL" id="CAADEZ010000050">
    <property type="protein sequence ID" value="VFJ47664.1"/>
    <property type="molecule type" value="Genomic_DNA"/>
</dbReference>
<evidence type="ECO:0000256" key="1">
    <source>
        <dbReference type="ARBA" id="ARBA00022801"/>
    </source>
</evidence>
<evidence type="ECO:0000313" key="4">
    <source>
        <dbReference type="EMBL" id="VFJ61881.1"/>
    </source>
</evidence>
<keyword evidence="1" id="KW-0378">Hydrolase</keyword>
<dbReference type="PANTHER" id="PTHR48081:SF8">
    <property type="entry name" value="ALPHA_BETA HYDROLASE FOLD-3 DOMAIN-CONTAINING PROTEIN-RELATED"/>
    <property type="match status" value="1"/>
</dbReference>
<dbReference type="Pfam" id="PF07859">
    <property type="entry name" value="Abhydrolase_3"/>
    <property type="match status" value="1"/>
</dbReference>
<gene>
    <name evidence="3" type="ORF">BECKFM1743A_GA0114220_100502</name>
    <name evidence="5" type="ORF">BECKFM1743B_GA0114221_105241</name>
    <name evidence="4" type="ORF">BECKFM1743C_GA0114222_103022</name>
</gene>
<dbReference type="GO" id="GO:0016787">
    <property type="term" value="F:hydrolase activity"/>
    <property type="evidence" value="ECO:0007669"/>
    <property type="project" value="UniProtKB-KW"/>
</dbReference>